<dbReference type="AlphaFoldDB" id="A0A0V0SVH4"/>
<gene>
    <name evidence="2" type="ORF">T05_8612</name>
</gene>
<feature type="non-terminal residue" evidence="2">
    <location>
        <position position="1"/>
    </location>
</feature>
<proteinExistence type="predicted"/>
<evidence type="ECO:0008006" key="4">
    <source>
        <dbReference type="Google" id="ProtNLM"/>
    </source>
</evidence>
<feature type="compositionally biased region" description="Basic and acidic residues" evidence="1">
    <location>
        <begin position="59"/>
        <end position="69"/>
    </location>
</feature>
<evidence type="ECO:0000256" key="1">
    <source>
        <dbReference type="SAM" id="MobiDB-lite"/>
    </source>
</evidence>
<organism evidence="2 3">
    <name type="scientific">Trichinella murrelli</name>
    <dbReference type="NCBI Taxonomy" id="144512"/>
    <lineage>
        <taxon>Eukaryota</taxon>
        <taxon>Metazoa</taxon>
        <taxon>Ecdysozoa</taxon>
        <taxon>Nematoda</taxon>
        <taxon>Enoplea</taxon>
        <taxon>Dorylaimia</taxon>
        <taxon>Trichinellida</taxon>
        <taxon>Trichinellidae</taxon>
        <taxon>Trichinella</taxon>
    </lineage>
</organism>
<feature type="region of interest" description="Disordered" evidence="1">
    <location>
        <begin position="53"/>
        <end position="88"/>
    </location>
</feature>
<accession>A0A0V0SVH4</accession>
<sequence length="88" mass="10263">LDESYFLGYCNRSDILLYRREYDLFFWQKTDSMDLLAFMISISESLCHTNKAVKSRQGSRRDSTMEKVTEPSTSTETRSMPPVVHDAQ</sequence>
<evidence type="ECO:0000313" key="2">
    <source>
        <dbReference type="EMBL" id="KRX30566.1"/>
    </source>
</evidence>
<evidence type="ECO:0000313" key="3">
    <source>
        <dbReference type="Proteomes" id="UP000055048"/>
    </source>
</evidence>
<dbReference type="EMBL" id="JYDJ01002361">
    <property type="protein sequence ID" value="KRX30566.1"/>
    <property type="molecule type" value="Genomic_DNA"/>
</dbReference>
<reference evidence="2 3" key="1">
    <citation type="submission" date="2015-01" db="EMBL/GenBank/DDBJ databases">
        <title>Evolution of Trichinella species and genotypes.</title>
        <authorList>
            <person name="Korhonen P.K."/>
            <person name="Edoardo P."/>
            <person name="Giuseppe L.R."/>
            <person name="Gasser R.B."/>
        </authorList>
    </citation>
    <scope>NUCLEOTIDE SEQUENCE [LARGE SCALE GENOMIC DNA]</scope>
    <source>
        <strain evidence="2">ISS417</strain>
    </source>
</reference>
<dbReference type="Proteomes" id="UP000055048">
    <property type="component" value="Unassembled WGS sequence"/>
</dbReference>
<name>A0A0V0SVH4_9BILA</name>
<protein>
    <recommendedName>
        <fullName evidence="4">PiggyBac transposable element-derived protein domain-containing protein</fullName>
    </recommendedName>
</protein>
<keyword evidence="3" id="KW-1185">Reference proteome</keyword>
<comment type="caution">
    <text evidence="2">The sequence shown here is derived from an EMBL/GenBank/DDBJ whole genome shotgun (WGS) entry which is preliminary data.</text>
</comment>
<dbReference type="OrthoDB" id="123207at2759"/>